<gene>
    <name evidence="12" type="ORF">DNG_01303</name>
</gene>
<name>A0AAE8MRG5_9PEZI</name>
<keyword evidence="4" id="KW-0479">Metal-binding</keyword>
<comment type="caution">
    <text evidence="12">The sequence shown here is derived from an EMBL/GenBank/DDBJ whole genome shotgun (WGS) entry which is preliminary data.</text>
</comment>
<dbReference type="Proteomes" id="UP001187682">
    <property type="component" value="Unassembled WGS sequence"/>
</dbReference>
<keyword evidence="7" id="KW-0833">Ubl conjugation pathway</keyword>
<evidence type="ECO:0000256" key="2">
    <source>
        <dbReference type="ARBA" id="ARBA00012251"/>
    </source>
</evidence>
<feature type="region of interest" description="Disordered" evidence="10">
    <location>
        <begin position="1"/>
        <end position="198"/>
    </location>
</feature>
<dbReference type="Pfam" id="PF26200">
    <property type="entry name" value="Rcat_RNF216"/>
    <property type="match status" value="1"/>
</dbReference>
<dbReference type="SUPFAM" id="SSF57850">
    <property type="entry name" value="RING/U-box"/>
    <property type="match status" value="1"/>
</dbReference>
<dbReference type="EMBL" id="ONZQ02000001">
    <property type="protein sequence ID" value="SPN97791.1"/>
    <property type="molecule type" value="Genomic_DNA"/>
</dbReference>
<feature type="region of interest" description="Disordered" evidence="10">
    <location>
        <begin position="983"/>
        <end position="1057"/>
    </location>
</feature>
<keyword evidence="13" id="KW-1185">Reference proteome</keyword>
<evidence type="ECO:0000256" key="4">
    <source>
        <dbReference type="ARBA" id="ARBA00022723"/>
    </source>
</evidence>
<dbReference type="PROSITE" id="PS51873">
    <property type="entry name" value="TRIAD"/>
    <property type="match status" value="1"/>
</dbReference>
<dbReference type="GO" id="GO:0008270">
    <property type="term" value="F:zinc ion binding"/>
    <property type="evidence" value="ECO:0007669"/>
    <property type="project" value="UniProtKB-KW"/>
</dbReference>
<evidence type="ECO:0000256" key="1">
    <source>
        <dbReference type="ARBA" id="ARBA00001798"/>
    </source>
</evidence>
<keyword evidence="9" id="KW-0175">Coiled coil</keyword>
<reference evidence="12" key="1">
    <citation type="submission" date="2018-03" db="EMBL/GenBank/DDBJ databases">
        <authorList>
            <person name="Guldener U."/>
        </authorList>
    </citation>
    <scope>NUCLEOTIDE SEQUENCE</scope>
</reference>
<keyword evidence="6" id="KW-0863">Zinc-finger</keyword>
<protein>
    <recommendedName>
        <fullName evidence="2">RBR-type E3 ubiquitin transferase</fullName>
        <ecNumber evidence="2">2.3.2.31</ecNumber>
    </recommendedName>
</protein>
<evidence type="ECO:0000256" key="3">
    <source>
        <dbReference type="ARBA" id="ARBA00022679"/>
    </source>
</evidence>
<feature type="region of interest" description="Disordered" evidence="10">
    <location>
        <begin position="777"/>
        <end position="798"/>
    </location>
</feature>
<dbReference type="GO" id="GO:0061630">
    <property type="term" value="F:ubiquitin protein ligase activity"/>
    <property type="evidence" value="ECO:0007669"/>
    <property type="project" value="UniProtKB-EC"/>
</dbReference>
<dbReference type="AlphaFoldDB" id="A0AAE8MRG5"/>
<dbReference type="Pfam" id="PF01485">
    <property type="entry name" value="IBR"/>
    <property type="match status" value="1"/>
</dbReference>
<organism evidence="12 13">
    <name type="scientific">Cephalotrichum gorgonifer</name>
    <dbReference type="NCBI Taxonomy" id="2041049"/>
    <lineage>
        <taxon>Eukaryota</taxon>
        <taxon>Fungi</taxon>
        <taxon>Dikarya</taxon>
        <taxon>Ascomycota</taxon>
        <taxon>Pezizomycotina</taxon>
        <taxon>Sordariomycetes</taxon>
        <taxon>Hypocreomycetidae</taxon>
        <taxon>Microascales</taxon>
        <taxon>Microascaceae</taxon>
        <taxon>Cephalotrichum</taxon>
    </lineage>
</organism>
<evidence type="ECO:0000256" key="8">
    <source>
        <dbReference type="ARBA" id="ARBA00022833"/>
    </source>
</evidence>
<evidence type="ECO:0000256" key="5">
    <source>
        <dbReference type="ARBA" id="ARBA00022737"/>
    </source>
</evidence>
<evidence type="ECO:0000256" key="7">
    <source>
        <dbReference type="ARBA" id="ARBA00022786"/>
    </source>
</evidence>
<dbReference type="PANTHER" id="PTHR11685">
    <property type="entry name" value="RBR FAMILY RING FINGER AND IBR DOMAIN-CONTAINING"/>
    <property type="match status" value="1"/>
</dbReference>
<evidence type="ECO:0000256" key="9">
    <source>
        <dbReference type="SAM" id="Coils"/>
    </source>
</evidence>
<dbReference type="CDD" id="cd20335">
    <property type="entry name" value="BRcat_RBR"/>
    <property type="match status" value="1"/>
</dbReference>
<dbReference type="InterPro" id="IPR002867">
    <property type="entry name" value="IBR_dom"/>
</dbReference>
<keyword evidence="3" id="KW-0808">Transferase</keyword>
<dbReference type="InterPro" id="IPR044066">
    <property type="entry name" value="TRIAD_supradom"/>
</dbReference>
<feature type="compositionally biased region" description="Acidic residues" evidence="10">
    <location>
        <begin position="992"/>
        <end position="1010"/>
    </location>
</feature>
<dbReference type="EC" id="2.3.2.31" evidence="2"/>
<feature type="region of interest" description="Disordered" evidence="10">
    <location>
        <begin position="425"/>
        <end position="485"/>
    </location>
</feature>
<evidence type="ECO:0000313" key="12">
    <source>
        <dbReference type="EMBL" id="SPN97791.1"/>
    </source>
</evidence>
<keyword evidence="5" id="KW-0677">Repeat</keyword>
<evidence type="ECO:0000313" key="13">
    <source>
        <dbReference type="Proteomes" id="UP001187682"/>
    </source>
</evidence>
<dbReference type="Gene3D" id="1.20.120.1750">
    <property type="match status" value="1"/>
</dbReference>
<comment type="catalytic activity">
    <reaction evidence="1">
        <text>[E2 ubiquitin-conjugating enzyme]-S-ubiquitinyl-L-cysteine + [acceptor protein]-L-lysine = [E2 ubiquitin-conjugating enzyme]-L-cysteine + [acceptor protein]-N(6)-ubiquitinyl-L-lysine.</text>
        <dbReference type="EC" id="2.3.2.31"/>
    </reaction>
</comment>
<feature type="coiled-coil region" evidence="9">
    <location>
        <begin position="695"/>
        <end position="725"/>
    </location>
</feature>
<evidence type="ECO:0000256" key="6">
    <source>
        <dbReference type="ARBA" id="ARBA00022771"/>
    </source>
</evidence>
<feature type="compositionally biased region" description="Basic and acidic residues" evidence="10">
    <location>
        <begin position="219"/>
        <end position="235"/>
    </location>
</feature>
<sequence>MTAISTPAVAALPRSGWDEWEFHVDTPENSETSLRTRDPVPKVAGTSPESSLAPPPRLIPLESGTPEGSGREQEPATENIPQQDNSPGENAAPGEVDVSNRGKEPAEPIENSDSASASSKGKEPAEPLESGSGKSDLSDKGGEPAESLENDPNRADVSEKAKGPADPPGDDLDDRREDDAQWMRYPSPPALRSGTDDLPETVLDIVRSSVAIVEARVEAAERQRLDEEKRQRAAGEEAEAGEGSSKGKGKEKEIDYFPIIIPEAPEPPEVPEVQEARYRRRREEMLANQQVSSWSHKSKPSTGSTTSKDGEKTHKRHKYNISRLFNRLGGGDKGESSSGMSALQMGIAGSSTVAAGALLDRDALLKQLGAGSVRNAPRKSADRSSAGSADALLSRDFLGRDARLKQLGAVAALLQRNNEQPAFRPSVVGSVRRQRTKGSVKKNVVAPKRVEEGNEDEGQNQVKIENPSEPVTEPEQTAAQSDDDSSTEHEECVSCLDEFLPETMVKVPCHYYCRDCFTRLVANALQNEQQWPPKCCLNEIPFRTIYACIETDLRNTFQSRAREWSTPIGDRVYCHEPDCSVWLSPDLIDAARRVATCARNHATCAICRGAAHDGSDCPDDPDLNRTNELAEAEGWKRCARCRALVEHGEACQHMTCRCGYEFCYVCVRQWRTCSCTMAQLAAVKAEAVRRRTERVAREAAEETELQEALRRIENLEIQEALAAVERSLEVERRDALRRRGEIAARFGDEEARRTGVAERFLAYRRAMADLNDRQREAMARDAGEEAAELGRERAAGLEREREAERAELAELEARVASRIEGLKAEFAAEFAERMEIERAAAEEYFSRLRVYWSGMKNEEAEINRAISQFRAGLDAQRAAWTTWRDREVESAEFAAAEERGIREEVLAVRRGRAAEAYREREVEAGRKRRAGPRWLEAVVEERERLLREREGEEMGNGLSFAVYDPVEVAIVREMLDNGEEIEVVWGGREGEGEVEENGEENGEVNGEENGEGNGEGSAEGARRSEATLRVPGSWEGEAGSGPPSVRSSRASLPGQAV</sequence>
<feature type="compositionally biased region" description="Basic and acidic residues" evidence="10">
    <location>
        <begin position="151"/>
        <end position="163"/>
    </location>
</feature>
<keyword evidence="8" id="KW-0862">Zinc</keyword>
<feature type="compositionally biased region" description="Basic and acidic residues" evidence="10">
    <location>
        <begin position="274"/>
        <end position="285"/>
    </location>
</feature>
<evidence type="ECO:0000259" key="11">
    <source>
        <dbReference type="PROSITE" id="PS51873"/>
    </source>
</evidence>
<feature type="region of interest" description="Disordered" evidence="10">
    <location>
        <begin position="219"/>
        <end position="340"/>
    </location>
</feature>
<proteinExistence type="predicted"/>
<accession>A0AAE8MRG5</accession>
<dbReference type="CDD" id="cd22584">
    <property type="entry name" value="Rcat_RBR_unk"/>
    <property type="match status" value="1"/>
</dbReference>
<feature type="compositionally biased region" description="Basic and acidic residues" evidence="10">
    <location>
        <begin position="16"/>
        <end position="26"/>
    </location>
</feature>
<dbReference type="InterPro" id="IPR031127">
    <property type="entry name" value="E3_UB_ligase_RBR"/>
</dbReference>
<feature type="domain" description="RING-type" evidence="11">
    <location>
        <begin position="488"/>
        <end position="679"/>
    </location>
</feature>
<evidence type="ECO:0000256" key="10">
    <source>
        <dbReference type="SAM" id="MobiDB-lite"/>
    </source>
</evidence>
<dbReference type="GO" id="GO:0016567">
    <property type="term" value="P:protein ubiquitination"/>
    <property type="evidence" value="ECO:0007669"/>
    <property type="project" value="InterPro"/>
</dbReference>
<feature type="compositionally biased region" description="Polar residues" evidence="10">
    <location>
        <begin position="79"/>
        <end position="88"/>
    </location>
</feature>